<evidence type="ECO:0000313" key="2">
    <source>
        <dbReference type="Proteomes" id="UP000019254"/>
    </source>
</evidence>
<sequence length="66" mass="7646">MTFAEATKISRVWLKGRQSHCIQLHIEVLKKQTMLFKNHNKAGSEMRVVTQGKERMLALLALILRL</sequence>
<gene>
    <name evidence="1" type="ORF">PCORN_15331</name>
</gene>
<name>W7C0F6_9LIST</name>
<dbReference type="EMBL" id="AODE01000033">
    <property type="protein sequence ID" value="EUJ26033.1"/>
    <property type="molecule type" value="Genomic_DNA"/>
</dbReference>
<accession>W7C0F6</accession>
<dbReference type="Proteomes" id="UP000019254">
    <property type="component" value="Unassembled WGS sequence"/>
</dbReference>
<reference evidence="1 2" key="1">
    <citation type="journal article" date="2014" name="Int. J. Syst. Evol. Microbiol.">
        <title>Listeria floridensis sp. nov., Listeria aquatica sp. nov., Listeria cornellensis sp. nov., Listeria riparia sp. nov. and Listeria grandensis sp. nov., from agricultural and natural environments.</title>
        <authorList>
            <person name="den Bakker H.C."/>
            <person name="Warchocki S."/>
            <person name="Wright E.M."/>
            <person name="Allred A.F."/>
            <person name="Ahlstrom C."/>
            <person name="Manuel C.S."/>
            <person name="Stasiewicz M.J."/>
            <person name="Burrell A."/>
            <person name="Roof S."/>
            <person name="Strawn L."/>
            <person name="Fortes E.D."/>
            <person name="Nightingale K.K."/>
            <person name="Kephart D."/>
            <person name="Wiedmann M."/>
        </authorList>
    </citation>
    <scope>NUCLEOTIDE SEQUENCE [LARGE SCALE GENOMIC DNA]</scope>
    <source>
        <strain evidence="2">FSL F6-969</strain>
    </source>
</reference>
<evidence type="ECO:0000313" key="1">
    <source>
        <dbReference type="EMBL" id="EUJ26033.1"/>
    </source>
</evidence>
<organism evidence="1 2">
    <name type="scientific">Listeria cornellensis FSL F6-0969</name>
    <dbReference type="NCBI Taxonomy" id="1265820"/>
    <lineage>
        <taxon>Bacteria</taxon>
        <taxon>Bacillati</taxon>
        <taxon>Bacillota</taxon>
        <taxon>Bacilli</taxon>
        <taxon>Bacillales</taxon>
        <taxon>Listeriaceae</taxon>
        <taxon>Listeria</taxon>
    </lineage>
</organism>
<dbReference type="AlphaFoldDB" id="W7C0F6"/>
<proteinExistence type="predicted"/>
<dbReference type="STRING" id="1265820.PCORN_15331"/>
<keyword evidence="2" id="KW-1185">Reference proteome</keyword>
<protein>
    <submittedName>
        <fullName evidence="1">Uncharacterized protein</fullName>
    </submittedName>
</protein>
<comment type="caution">
    <text evidence="1">The sequence shown here is derived from an EMBL/GenBank/DDBJ whole genome shotgun (WGS) entry which is preliminary data.</text>
</comment>